<gene>
    <name evidence="2" type="ORF">RJ641_030382</name>
</gene>
<accession>A0AAN8W342</accession>
<dbReference type="InterPro" id="IPR021099">
    <property type="entry name" value="PORR_domain"/>
</dbReference>
<dbReference type="Pfam" id="PF11955">
    <property type="entry name" value="PORR"/>
    <property type="match status" value="1"/>
</dbReference>
<sequence>MLFKTLKNLKPYLSKPTYSLHFTASISSLKVILRKDCKLDEAIESSEQWRLCARVVKEFLNEPGQAIPFHYLEKRRERLRLNFFVKTFIDRDPSLFEIYLDRIKPKTEPVLFVRPLNRLNEFLEFEKEVYSNHETLIVAKLLMMSKYKAISADKLIHVKREFGFPNNFMIDLVPKYPNYFRLGGSLGEGKSFNELVDWNPQFAKSVIEKRAEEE</sequence>
<dbReference type="InterPro" id="IPR045040">
    <property type="entry name" value="PORR_fam"/>
</dbReference>
<evidence type="ECO:0000313" key="2">
    <source>
        <dbReference type="EMBL" id="KAK6940851.1"/>
    </source>
</evidence>
<proteinExistence type="predicted"/>
<dbReference type="EMBL" id="JBAMMX010000005">
    <property type="protein sequence ID" value="KAK6940851.1"/>
    <property type="molecule type" value="Genomic_DNA"/>
</dbReference>
<comment type="caution">
    <text evidence="2">The sequence shown here is derived from an EMBL/GenBank/DDBJ whole genome shotgun (WGS) entry which is preliminary data.</text>
</comment>
<name>A0AAN8W342_9MAGN</name>
<dbReference type="AlphaFoldDB" id="A0AAN8W342"/>
<reference evidence="2 3" key="1">
    <citation type="submission" date="2023-12" db="EMBL/GenBank/DDBJ databases">
        <title>A high-quality genome assembly for Dillenia turbinata (Dilleniales).</title>
        <authorList>
            <person name="Chanderbali A."/>
        </authorList>
    </citation>
    <scope>NUCLEOTIDE SEQUENCE [LARGE SCALE GENOMIC DNA]</scope>
    <source>
        <strain evidence="2">LSX21</strain>
        <tissue evidence="2">Leaf</tissue>
    </source>
</reference>
<organism evidence="2 3">
    <name type="scientific">Dillenia turbinata</name>
    <dbReference type="NCBI Taxonomy" id="194707"/>
    <lineage>
        <taxon>Eukaryota</taxon>
        <taxon>Viridiplantae</taxon>
        <taxon>Streptophyta</taxon>
        <taxon>Embryophyta</taxon>
        <taxon>Tracheophyta</taxon>
        <taxon>Spermatophyta</taxon>
        <taxon>Magnoliopsida</taxon>
        <taxon>eudicotyledons</taxon>
        <taxon>Gunneridae</taxon>
        <taxon>Pentapetalae</taxon>
        <taxon>Dilleniales</taxon>
        <taxon>Dilleniaceae</taxon>
        <taxon>Dillenia</taxon>
    </lineage>
</organism>
<dbReference type="PANTHER" id="PTHR31476">
    <property type="entry name" value="PROTEIN WHAT'S THIS FACTOR 1 HOMOLOG, CHLOROPLASTIC"/>
    <property type="match status" value="1"/>
</dbReference>
<dbReference type="PANTHER" id="PTHR31476:SF3">
    <property type="entry name" value="UBIQUITIN CARBOXYL-TERMINAL HYDROLASE FAMILY PROTEIN"/>
    <property type="match status" value="1"/>
</dbReference>
<dbReference type="GO" id="GO:0003723">
    <property type="term" value="F:RNA binding"/>
    <property type="evidence" value="ECO:0007669"/>
    <property type="project" value="InterPro"/>
</dbReference>
<keyword evidence="3" id="KW-1185">Reference proteome</keyword>
<feature type="domain" description="PORR" evidence="1">
    <location>
        <begin position="35"/>
        <end position="212"/>
    </location>
</feature>
<evidence type="ECO:0000259" key="1">
    <source>
        <dbReference type="Pfam" id="PF11955"/>
    </source>
</evidence>
<dbReference type="Proteomes" id="UP001370490">
    <property type="component" value="Unassembled WGS sequence"/>
</dbReference>
<evidence type="ECO:0000313" key="3">
    <source>
        <dbReference type="Proteomes" id="UP001370490"/>
    </source>
</evidence>
<protein>
    <submittedName>
        <fullName evidence="2">Plant organelle RNA recognition domain</fullName>
    </submittedName>
</protein>